<evidence type="ECO:0000256" key="14">
    <source>
        <dbReference type="ARBA" id="ARBA00022984"/>
    </source>
</evidence>
<dbReference type="GO" id="GO:0008955">
    <property type="term" value="F:peptidoglycan glycosyltransferase activity"/>
    <property type="evidence" value="ECO:0007669"/>
    <property type="project" value="UniProtKB-EC"/>
</dbReference>
<evidence type="ECO:0000256" key="18">
    <source>
        <dbReference type="ARBA" id="ARBA00023268"/>
    </source>
</evidence>
<keyword evidence="5" id="KW-0997">Cell inner membrane</keyword>
<evidence type="ECO:0000256" key="24">
    <source>
        <dbReference type="SAM" id="Phobius"/>
    </source>
</evidence>
<keyword evidence="15 24" id="KW-1133">Transmembrane helix</keyword>
<keyword evidence="7" id="KW-0645">Protease</keyword>
<evidence type="ECO:0000256" key="1">
    <source>
        <dbReference type="ARBA" id="ARBA00004249"/>
    </source>
</evidence>
<feature type="domain" description="Penicillin-binding protein OB-like" evidence="27">
    <location>
        <begin position="318"/>
        <end position="418"/>
    </location>
</feature>
<evidence type="ECO:0000259" key="25">
    <source>
        <dbReference type="Pfam" id="PF00905"/>
    </source>
</evidence>
<dbReference type="InterPro" id="IPR023346">
    <property type="entry name" value="Lysozyme-like_dom_sf"/>
</dbReference>
<evidence type="ECO:0000256" key="16">
    <source>
        <dbReference type="ARBA" id="ARBA00023136"/>
    </source>
</evidence>
<dbReference type="PANTHER" id="PTHR32282:SF27">
    <property type="entry name" value="PENICILLIN-BINDING PROTEIN 1A"/>
    <property type="match status" value="1"/>
</dbReference>
<evidence type="ECO:0000256" key="13">
    <source>
        <dbReference type="ARBA" id="ARBA00022968"/>
    </source>
</evidence>
<name>A0A3B0QWR0_9ZZZZ</name>
<dbReference type="Pfam" id="PF00905">
    <property type="entry name" value="Transpeptidase"/>
    <property type="match status" value="2"/>
</dbReference>
<keyword evidence="13" id="KW-0735">Signal-anchor</keyword>
<keyword evidence="10 24" id="KW-0812">Transmembrane</keyword>
<evidence type="ECO:0000256" key="22">
    <source>
        <dbReference type="ARBA" id="ARBA00049902"/>
    </source>
</evidence>
<evidence type="ECO:0000256" key="8">
    <source>
        <dbReference type="ARBA" id="ARBA00022676"/>
    </source>
</evidence>
<feature type="region of interest" description="Disordered" evidence="23">
    <location>
        <begin position="436"/>
        <end position="456"/>
    </location>
</feature>
<keyword evidence="18" id="KW-0511">Multifunctional enzyme</keyword>
<feature type="domain" description="Penicillin-binding protein transpeptidase" evidence="25">
    <location>
        <begin position="581"/>
        <end position="778"/>
    </location>
</feature>
<accession>A0A3B0QWR0</accession>
<feature type="region of interest" description="Disordered" evidence="23">
    <location>
        <begin position="847"/>
        <end position="894"/>
    </location>
</feature>
<organism evidence="28">
    <name type="scientific">hydrothermal vent metagenome</name>
    <dbReference type="NCBI Taxonomy" id="652676"/>
    <lineage>
        <taxon>unclassified sequences</taxon>
        <taxon>metagenomes</taxon>
        <taxon>ecological metagenomes</taxon>
    </lineage>
</organism>
<dbReference type="Gene3D" id="1.10.3810.10">
    <property type="entry name" value="Biosynthetic peptidoglycan transglycosylase-like"/>
    <property type="match status" value="1"/>
</dbReference>
<evidence type="ECO:0000256" key="11">
    <source>
        <dbReference type="ARBA" id="ARBA00022801"/>
    </source>
</evidence>
<evidence type="ECO:0000256" key="5">
    <source>
        <dbReference type="ARBA" id="ARBA00022519"/>
    </source>
</evidence>
<dbReference type="EMBL" id="UOEA01000071">
    <property type="protein sequence ID" value="VAV84752.1"/>
    <property type="molecule type" value="Genomic_DNA"/>
</dbReference>
<dbReference type="EC" id="2.4.99.28" evidence="21"/>
<evidence type="ECO:0000256" key="23">
    <source>
        <dbReference type="SAM" id="MobiDB-lite"/>
    </source>
</evidence>
<dbReference type="EC" id="3.4.16.4" evidence="2"/>
<dbReference type="InterPro" id="IPR050396">
    <property type="entry name" value="Glycosyltr_51/Transpeptidase"/>
</dbReference>
<evidence type="ECO:0000256" key="2">
    <source>
        <dbReference type="ARBA" id="ARBA00012448"/>
    </source>
</evidence>
<dbReference type="FunFam" id="1.10.3810.10:FF:000003">
    <property type="entry name" value="Penicillin-binding protein 1a"/>
    <property type="match status" value="1"/>
</dbReference>
<feature type="transmembrane region" description="Helical" evidence="24">
    <location>
        <begin position="7"/>
        <end position="30"/>
    </location>
</feature>
<proteinExistence type="predicted"/>
<keyword evidence="4" id="KW-1003">Cell membrane</keyword>
<dbReference type="InterPro" id="IPR001264">
    <property type="entry name" value="Glyco_trans_51"/>
</dbReference>
<dbReference type="Gene3D" id="3.40.710.10">
    <property type="entry name" value="DD-peptidase/beta-lactamase superfamily"/>
    <property type="match status" value="2"/>
</dbReference>
<evidence type="ECO:0000256" key="10">
    <source>
        <dbReference type="ARBA" id="ARBA00022692"/>
    </source>
</evidence>
<evidence type="ECO:0000256" key="20">
    <source>
        <dbReference type="ARBA" id="ARBA00034000"/>
    </source>
</evidence>
<dbReference type="InterPro" id="IPR031376">
    <property type="entry name" value="PCB_OB"/>
</dbReference>
<dbReference type="GO" id="GO:0009252">
    <property type="term" value="P:peptidoglycan biosynthetic process"/>
    <property type="evidence" value="ECO:0007669"/>
    <property type="project" value="UniProtKB-KW"/>
</dbReference>
<dbReference type="GO" id="GO:0009002">
    <property type="term" value="F:serine-type D-Ala-D-Ala carboxypeptidase activity"/>
    <property type="evidence" value="ECO:0007669"/>
    <property type="project" value="UniProtKB-EC"/>
</dbReference>
<evidence type="ECO:0000256" key="17">
    <source>
        <dbReference type="ARBA" id="ARBA00023251"/>
    </source>
</evidence>
<comment type="catalytic activity">
    <reaction evidence="20">
        <text>Preferential cleavage: (Ac)2-L-Lys-D-Ala-|-D-Ala. Also transpeptidation of peptidyl-alanyl moieties that are N-acyl substituents of D-alanine.</text>
        <dbReference type="EC" id="3.4.16.4"/>
    </reaction>
</comment>
<evidence type="ECO:0000256" key="4">
    <source>
        <dbReference type="ARBA" id="ARBA00022475"/>
    </source>
</evidence>
<feature type="domain" description="Glycosyl transferase family 51" evidence="26">
    <location>
        <begin position="56"/>
        <end position="230"/>
    </location>
</feature>
<dbReference type="Pfam" id="PF00912">
    <property type="entry name" value="Transgly"/>
    <property type="match status" value="1"/>
</dbReference>
<feature type="compositionally biased region" description="Acidic residues" evidence="23">
    <location>
        <begin position="861"/>
        <end position="872"/>
    </location>
</feature>
<dbReference type="AlphaFoldDB" id="A0A3B0QWR0"/>
<dbReference type="InterPro" id="IPR001460">
    <property type="entry name" value="PCN-bd_Tpept"/>
</dbReference>
<dbReference type="InterPro" id="IPR036950">
    <property type="entry name" value="PBP_transglycosylase"/>
</dbReference>
<dbReference type="GO" id="GO:0071555">
    <property type="term" value="P:cell wall organization"/>
    <property type="evidence" value="ECO:0007669"/>
    <property type="project" value="UniProtKB-KW"/>
</dbReference>
<sequence length="894" mass="100129">MQRRKKIILYILGIFIGAPLILALASYFIFTRNLPHIEDLDEYRPNLITKVYSRDGSVIGEFYIERRMVVPLRKVPDHLLKAFLAAEDAKFFKHKGIDYLSIVRAFYKNMSAGKIVQGGSTITQQVAKSFFLSPERRVARKVKEAILAYRIEKRLSKEDILYLYLNQIYFGNGAYGIQAAAVTYYGKNVEELDIAESALLAGLPKAPSKYSPYQNPKLARKRQRFVIQRMIEEGYITRSQADDALNRNLILKPKRNKNLWVGPYFTEHVRRYVEKKYGKDLLYKGGLHIFTTLDINMQIAANEAVDYGLRGYERRRGYRGPIFTLTEEKDIEIFSKEMDRKLLKNPLKLNGVYRGVVTSVDPRRKVIHVNVGSRKGKIKYRNFAWSKLYNPNPKLDPDGGKIIDPLTIFNPGDVIDVKVRYIPEPPEPVEHRIATIQGDGNDSEEGTGEDQKPKEIPIKDLPPIYLRLVQEPLAEAALVAMDPSTGYVKALVGGSSFKKTQFNRVVQAKRQPGSAFKPVTYLTALDGKYTPATIVVDSPIVFEEVVQKKEVKPELDENGVEIVDPNATKLLAEEEEPETWDWTPRNFEKKFHGPTTIRQALAKSRNVVTIKVLRDVGVKKAIETARKLGIESPLASDLSLALGSSAVTLMEMTRAFSTIANLGVRTEPIYITKVLDRYGNVLEENTPVSVEAISPQTAYLMSNLLQGVVENGTGWRARALKRPAAGKTGTTNNLNDAWFMGYVPNLVAGVWFGHDNEKPLGKNETGSKAAAPIWVKFMKKALEDVPPENFPIPDGVEFVRIDKETGLLANSSTKEAVFEVFKVGTTPTKVSPRIDAPGGDDFFMIDAGESPQEAPSKFYEDDLEDTSADEEAPPLQLPSVKTPAETAPLPQGTL</sequence>
<evidence type="ECO:0000256" key="6">
    <source>
        <dbReference type="ARBA" id="ARBA00022645"/>
    </source>
</evidence>
<evidence type="ECO:0000256" key="19">
    <source>
        <dbReference type="ARBA" id="ARBA00023316"/>
    </source>
</evidence>
<dbReference type="SUPFAM" id="SSF56601">
    <property type="entry name" value="beta-lactamase/transpeptidase-like"/>
    <property type="match status" value="1"/>
</dbReference>
<dbReference type="GO" id="GO:0046677">
    <property type="term" value="P:response to antibiotic"/>
    <property type="evidence" value="ECO:0007669"/>
    <property type="project" value="UniProtKB-KW"/>
</dbReference>
<keyword evidence="19" id="KW-0961">Cell wall biogenesis/degradation</keyword>
<evidence type="ECO:0000256" key="7">
    <source>
        <dbReference type="ARBA" id="ARBA00022670"/>
    </source>
</evidence>
<evidence type="ECO:0000256" key="9">
    <source>
        <dbReference type="ARBA" id="ARBA00022679"/>
    </source>
</evidence>
<comment type="subcellular location">
    <subcellularLocation>
        <location evidence="1">Cell inner membrane</location>
        <topology evidence="1">Single-pass type II membrane protein</topology>
    </subcellularLocation>
</comment>
<evidence type="ECO:0000259" key="26">
    <source>
        <dbReference type="Pfam" id="PF00912"/>
    </source>
</evidence>
<dbReference type="Pfam" id="PF17092">
    <property type="entry name" value="PCB_OB"/>
    <property type="match status" value="1"/>
</dbReference>
<keyword evidence="14" id="KW-0573">Peptidoglycan synthesis</keyword>
<keyword evidence="9 28" id="KW-0808">Transferase</keyword>
<dbReference type="PANTHER" id="PTHR32282">
    <property type="entry name" value="BINDING PROTEIN TRANSPEPTIDASE, PUTATIVE-RELATED"/>
    <property type="match status" value="1"/>
</dbReference>
<feature type="domain" description="Penicillin-binding protein transpeptidase" evidence="25">
    <location>
        <begin position="477"/>
        <end position="541"/>
    </location>
</feature>
<dbReference type="SUPFAM" id="SSF53955">
    <property type="entry name" value="Lysozyme-like"/>
    <property type="match status" value="1"/>
</dbReference>
<keyword evidence="17" id="KW-0046">Antibiotic resistance</keyword>
<dbReference type="GO" id="GO:0006508">
    <property type="term" value="P:proteolysis"/>
    <property type="evidence" value="ECO:0007669"/>
    <property type="project" value="UniProtKB-KW"/>
</dbReference>
<dbReference type="GO" id="GO:0008658">
    <property type="term" value="F:penicillin binding"/>
    <property type="evidence" value="ECO:0007669"/>
    <property type="project" value="InterPro"/>
</dbReference>
<dbReference type="GO" id="GO:0005886">
    <property type="term" value="C:plasma membrane"/>
    <property type="evidence" value="ECO:0007669"/>
    <property type="project" value="UniProtKB-SubCell"/>
</dbReference>
<keyword evidence="11" id="KW-0378">Hydrolase</keyword>
<protein>
    <recommendedName>
        <fullName evidence="3">Penicillin-binding protein 1A</fullName>
        <ecNumber evidence="21">2.4.99.28</ecNumber>
        <ecNumber evidence="2">3.4.16.4</ecNumber>
    </recommendedName>
</protein>
<evidence type="ECO:0000256" key="3">
    <source>
        <dbReference type="ARBA" id="ARBA00018638"/>
    </source>
</evidence>
<evidence type="ECO:0000259" key="27">
    <source>
        <dbReference type="Pfam" id="PF17092"/>
    </source>
</evidence>
<evidence type="ECO:0000256" key="21">
    <source>
        <dbReference type="ARBA" id="ARBA00044770"/>
    </source>
</evidence>
<keyword evidence="8 28" id="KW-0328">Glycosyltransferase</keyword>
<evidence type="ECO:0000256" key="12">
    <source>
        <dbReference type="ARBA" id="ARBA00022960"/>
    </source>
</evidence>
<dbReference type="InterPro" id="IPR012338">
    <property type="entry name" value="Beta-lactam/transpept-like"/>
</dbReference>
<dbReference type="GO" id="GO:0008360">
    <property type="term" value="P:regulation of cell shape"/>
    <property type="evidence" value="ECO:0007669"/>
    <property type="project" value="UniProtKB-KW"/>
</dbReference>
<evidence type="ECO:0000256" key="15">
    <source>
        <dbReference type="ARBA" id="ARBA00022989"/>
    </source>
</evidence>
<comment type="catalytic activity">
    <reaction evidence="22">
        <text>[GlcNAc-(1-&gt;4)-Mur2Ac(oyl-L-Ala-gamma-D-Glu-L-Lys-D-Ala-D-Ala)](n)-di-trans,octa-cis-undecaprenyl diphosphate + beta-D-GlcNAc-(1-&gt;4)-Mur2Ac(oyl-L-Ala-gamma-D-Glu-L-Lys-D-Ala-D-Ala)-di-trans,octa-cis-undecaprenyl diphosphate = [GlcNAc-(1-&gt;4)-Mur2Ac(oyl-L-Ala-gamma-D-Glu-L-Lys-D-Ala-D-Ala)](n+1)-di-trans,octa-cis-undecaprenyl diphosphate + di-trans,octa-cis-undecaprenyl diphosphate + H(+)</text>
        <dbReference type="Rhea" id="RHEA:23708"/>
        <dbReference type="Rhea" id="RHEA-COMP:9602"/>
        <dbReference type="Rhea" id="RHEA-COMP:9603"/>
        <dbReference type="ChEBI" id="CHEBI:15378"/>
        <dbReference type="ChEBI" id="CHEBI:58405"/>
        <dbReference type="ChEBI" id="CHEBI:60033"/>
        <dbReference type="ChEBI" id="CHEBI:78435"/>
        <dbReference type="EC" id="2.4.99.28"/>
    </reaction>
</comment>
<reference evidence="28" key="1">
    <citation type="submission" date="2018-06" db="EMBL/GenBank/DDBJ databases">
        <authorList>
            <person name="Zhirakovskaya E."/>
        </authorList>
    </citation>
    <scope>NUCLEOTIDE SEQUENCE</scope>
</reference>
<keyword evidence="16 24" id="KW-0472">Membrane</keyword>
<gene>
    <name evidence="28" type="ORF">MNBD_DELTA01-1959</name>
</gene>
<evidence type="ECO:0000313" key="28">
    <source>
        <dbReference type="EMBL" id="VAV84752.1"/>
    </source>
</evidence>
<dbReference type="GO" id="GO:0030288">
    <property type="term" value="C:outer membrane-bounded periplasmic space"/>
    <property type="evidence" value="ECO:0007669"/>
    <property type="project" value="TreeGrafter"/>
</dbReference>
<keyword evidence="6" id="KW-0121">Carboxypeptidase</keyword>
<keyword evidence="12" id="KW-0133">Cell shape</keyword>